<feature type="compositionally biased region" description="Polar residues" evidence="1">
    <location>
        <begin position="230"/>
        <end position="249"/>
    </location>
</feature>
<dbReference type="AlphaFoldDB" id="A0AAV4F7M5"/>
<proteinExistence type="predicted"/>
<feature type="compositionally biased region" description="Basic and acidic residues" evidence="1">
    <location>
        <begin position="359"/>
        <end position="369"/>
    </location>
</feature>
<keyword evidence="3" id="KW-1185">Reference proteome</keyword>
<feature type="region of interest" description="Disordered" evidence="1">
    <location>
        <begin position="225"/>
        <end position="252"/>
    </location>
</feature>
<organism evidence="2 3">
    <name type="scientific">Elysia marginata</name>
    <dbReference type="NCBI Taxonomy" id="1093978"/>
    <lineage>
        <taxon>Eukaryota</taxon>
        <taxon>Metazoa</taxon>
        <taxon>Spiralia</taxon>
        <taxon>Lophotrochozoa</taxon>
        <taxon>Mollusca</taxon>
        <taxon>Gastropoda</taxon>
        <taxon>Heterobranchia</taxon>
        <taxon>Euthyneura</taxon>
        <taxon>Panpulmonata</taxon>
        <taxon>Sacoglossa</taxon>
        <taxon>Placobranchoidea</taxon>
        <taxon>Plakobranchidae</taxon>
        <taxon>Elysia</taxon>
    </lineage>
</organism>
<accession>A0AAV4F7M5</accession>
<gene>
    <name evidence="2" type="ORF">ElyMa_002037000</name>
</gene>
<feature type="region of interest" description="Disordered" evidence="1">
    <location>
        <begin position="358"/>
        <end position="418"/>
    </location>
</feature>
<name>A0AAV4F7M5_9GAST</name>
<comment type="caution">
    <text evidence="2">The sequence shown here is derived from an EMBL/GenBank/DDBJ whole genome shotgun (WGS) entry which is preliminary data.</text>
</comment>
<feature type="compositionally biased region" description="Acidic residues" evidence="1">
    <location>
        <begin position="402"/>
        <end position="411"/>
    </location>
</feature>
<evidence type="ECO:0000256" key="1">
    <source>
        <dbReference type="SAM" id="MobiDB-lite"/>
    </source>
</evidence>
<protein>
    <submittedName>
        <fullName evidence="2">Uncharacterized protein</fullName>
    </submittedName>
</protein>
<feature type="compositionally biased region" description="Basic and acidic residues" evidence="1">
    <location>
        <begin position="1"/>
        <end position="10"/>
    </location>
</feature>
<feature type="region of interest" description="Disordered" evidence="1">
    <location>
        <begin position="102"/>
        <end position="153"/>
    </location>
</feature>
<feature type="compositionally biased region" description="Pro residues" evidence="1">
    <location>
        <begin position="383"/>
        <end position="393"/>
    </location>
</feature>
<dbReference type="Proteomes" id="UP000762676">
    <property type="component" value="Unassembled WGS sequence"/>
</dbReference>
<feature type="compositionally biased region" description="Basic and acidic residues" evidence="1">
    <location>
        <begin position="21"/>
        <end position="35"/>
    </location>
</feature>
<feature type="region of interest" description="Disordered" evidence="1">
    <location>
        <begin position="1"/>
        <end position="35"/>
    </location>
</feature>
<feature type="compositionally biased region" description="Low complexity" evidence="1">
    <location>
        <begin position="174"/>
        <end position="189"/>
    </location>
</feature>
<evidence type="ECO:0000313" key="3">
    <source>
        <dbReference type="Proteomes" id="UP000762676"/>
    </source>
</evidence>
<sequence length="418" mass="47118">MDPHRPDCRRSPLARSPTLRPDPRHQRSDDSTHDTVIKLIRDIQRPGEDVFYTPQNIQGSRSPIVCKRKAVLPAIGASVVITETNDDKGDKEVSFRSHSNLFINPPTIVEPNDPNNENFGTARPSESDEASPSTSTADSGFAEKEPENLIESGEACKDRLVYKKQVKTFNEPGSSYNESNEASYNENYNGHTRLSNEDMHYEMDPDFDDSEYFPELQKRNLKKKNRTRLEVNQSDARTRSRQASRNSVCMQDEEEARFGDDSMLKPVSHQSVVAEDKLVSSRCRRSSKLLDKLMLSEYNSGQGTASPFLLQTSCSKSSTTNKGYQTKSFRSLSNTLSMAGQIMRPRTLPHLPPILKRQKTVDIPEEEHVTSLQQSIGWERPSAPSPSLTPPSPSDSERSDCDDPDVEEDPNFDFIDCR</sequence>
<feature type="region of interest" description="Disordered" evidence="1">
    <location>
        <begin position="170"/>
        <end position="190"/>
    </location>
</feature>
<dbReference type="EMBL" id="BMAT01004146">
    <property type="protein sequence ID" value="GFR69000.1"/>
    <property type="molecule type" value="Genomic_DNA"/>
</dbReference>
<evidence type="ECO:0000313" key="2">
    <source>
        <dbReference type="EMBL" id="GFR69000.1"/>
    </source>
</evidence>
<reference evidence="2 3" key="1">
    <citation type="journal article" date="2021" name="Elife">
        <title>Chloroplast acquisition without the gene transfer in kleptoplastic sea slugs, Plakobranchus ocellatus.</title>
        <authorList>
            <person name="Maeda T."/>
            <person name="Takahashi S."/>
            <person name="Yoshida T."/>
            <person name="Shimamura S."/>
            <person name="Takaki Y."/>
            <person name="Nagai Y."/>
            <person name="Toyoda A."/>
            <person name="Suzuki Y."/>
            <person name="Arimoto A."/>
            <person name="Ishii H."/>
            <person name="Satoh N."/>
            <person name="Nishiyama T."/>
            <person name="Hasebe M."/>
            <person name="Maruyama T."/>
            <person name="Minagawa J."/>
            <person name="Obokata J."/>
            <person name="Shigenobu S."/>
        </authorList>
    </citation>
    <scope>NUCLEOTIDE SEQUENCE [LARGE SCALE GENOMIC DNA]</scope>
</reference>